<organism evidence="3 10">
    <name type="scientific">Rotaria magnacalcarata</name>
    <dbReference type="NCBI Taxonomy" id="392030"/>
    <lineage>
        <taxon>Eukaryota</taxon>
        <taxon>Metazoa</taxon>
        <taxon>Spiralia</taxon>
        <taxon>Gnathifera</taxon>
        <taxon>Rotifera</taxon>
        <taxon>Eurotatoria</taxon>
        <taxon>Bdelloidea</taxon>
        <taxon>Philodinida</taxon>
        <taxon>Philodinidae</taxon>
        <taxon>Rotaria</taxon>
    </lineage>
</organism>
<name>A0A815K1F9_9BILA</name>
<evidence type="ECO:0000313" key="9">
    <source>
        <dbReference type="EMBL" id="CAF3989625.1"/>
    </source>
</evidence>
<evidence type="ECO:0000313" key="4">
    <source>
        <dbReference type="EMBL" id="CAF1943462.1"/>
    </source>
</evidence>
<dbReference type="EMBL" id="CAJOBI010000332">
    <property type="protein sequence ID" value="CAF3815385.1"/>
    <property type="molecule type" value="Genomic_DNA"/>
</dbReference>
<feature type="region of interest" description="Disordered" evidence="1">
    <location>
        <begin position="268"/>
        <end position="297"/>
    </location>
</feature>
<feature type="compositionally biased region" description="Polar residues" evidence="1">
    <location>
        <begin position="446"/>
        <end position="469"/>
    </location>
</feature>
<dbReference type="AlphaFoldDB" id="A0A815K1F9"/>
<feature type="compositionally biased region" description="Basic and acidic residues" evidence="1">
    <location>
        <begin position="385"/>
        <end position="395"/>
    </location>
</feature>
<comment type="caution">
    <text evidence="3">The sequence shown here is derived from an EMBL/GenBank/DDBJ whole genome shotgun (WGS) entry which is preliminary data.</text>
</comment>
<feature type="compositionally biased region" description="Polar residues" evidence="1">
    <location>
        <begin position="579"/>
        <end position="591"/>
    </location>
</feature>
<feature type="region of interest" description="Disordered" evidence="1">
    <location>
        <begin position="385"/>
        <end position="500"/>
    </location>
</feature>
<evidence type="ECO:0000313" key="5">
    <source>
        <dbReference type="EMBL" id="CAF2067924.1"/>
    </source>
</evidence>
<dbReference type="Proteomes" id="UP000663824">
    <property type="component" value="Unassembled WGS sequence"/>
</dbReference>
<evidence type="ECO:0000256" key="1">
    <source>
        <dbReference type="SAM" id="MobiDB-lite"/>
    </source>
</evidence>
<evidence type="ECO:0000313" key="10">
    <source>
        <dbReference type="Proteomes" id="UP000663834"/>
    </source>
</evidence>
<feature type="region of interest" description="Disordered" evidence="1">
    <location>
        <begin position="1"/>
        <end position="21"/>
    </location>
</feature>
<evidence type="ECO:0000313" key="3">
    <source>
        <dbReference type="EMBL" id="CAF1386632.1"/>
    </source>
</evidence>
<reference evidence="3" key="1">
    <citation type="submission" date="2021-02" db="EMBL/GenBank/DDBJ databases">
        <authorList>
            <person name="Nowell W R."/>
        </authorList>
    </citation>
    <scope>NUCLEOTIDE SEQUENCE</scope>
</reference>
<feature type="compositionally biased region" description="Polar residues" evidence="1">
    <location>
        <begin position="491"/>
        <end position="500"/>
    </location>
</feature>
<dbReference type="EMBL" id="CAJNRE010007770">
    <property type="protein sequence ID" value="CAF2067924.1"/>
    <property type="molecule type" value="Genomic_DNA"/>
</dbReference>
<dbReference type="Proteomes" id="UP000663887">
    <property type="component" value="Unassembled WGS sequence"/>
</dbReference>
<sequence length="610" mass="67347">MGCTSSKGNTNSPTTAESDSDQQLINDQFRQWLKSNRPKVDEYVLNDVFSTAQQSDDINDYRTIVTKALDLLSERHDIKTTNKLGKIVQKEVSLASAKQVAHTIHVLKQTAEKLRNGQILLDNCQQDSTTTNDETKTDANAFQQKSGQLSSGEPGINLKEALEKARILFYKGKQAAIFANPSGGYLVKVIDDNDDALNQDGNLLRSIIVTEVKMRPKPIATHSTLFSAVAPPPPPSSKLLDEKEIGDDFRRSIDAALKGLEVIYQTSPTKSSGKTQNVLVDKASSSSSSSNLTRPTSEVNAANLAEINREEKVIKSINDEEQAINQIDIQPELVVAIDDMNEIMLDITETTTESEIGNPISSIYVDTTDQLANVERIVKEVKEYGDDTNELKETLPEQQSSSGPLDHTQTLQNEESLRSSVLEQQTKLNDENNSKSSIVNEEKSGEYQNQSNESAHLPTSQLNISTSSSDEIEKEPVVNNESSLPPVILSHDTNTTVKSPSHNVTYTEIIHSETRDGEQTRRFITESYDGHTSANDDETTTLKVVTKSEFSNHPSLGEKTMEQSVQVITVKVRNETKTTKNSSPTSENNDISNHKESLQNDANLTTDIHN</sequence>
<dbReference type="Proteomes" id="UP000663855">
    <property type="component" value="Unassembled WGS sequence"/>
</dbReference>
<dbReference type="EMBL" id="CAJNOW010003551">
    <property type="protein sequence ID" value="CAF1386632.1"/>
    <property type="molecule type" value="Genomic_DNA"/>
</dbReference>
<dbReference type="EMBL" id="CAJOBF010001487">
    <property type="protein sequence ID" value="CAF3955951.1"/>
    <property type="molecule type" value="Genomic_DNA"/>
</dbReference>
<accession>A0A815K1F9</accession>
<evidence type="ECO:0000313" key="8">
    <source>
        <dbReference type="EMBL" id="CAF3955951.1"/>
    </source>
</evidence>
<evidence type="ECO:0000313" key="2">
    <source>
        <dbReference type="EMBL" id="CAF0972758.1"/>
    </source>
</evidence>
<proteinExistence type="predicted"/>
<dbReference type="EMBL" id="CAJNOV010000064">
    <property type="protein sequence ID" value="CAF0972758.1"/>
    <property type="molecule type" value="Genomic_DNA"/>
</dbReference>
<dbReference type="Proteomes" id="UP000681720">
    <property type="component" value="Unassembled WGS sequence"/>
</dbReference>
<feature type="compositionally biased region" description="Polar residues" evidence="1">
    <location>
        <begin position="268"/>
        <end position="278"/>
    </location>
</feature>
<feature type="compositionally biased region" description="Polar residues" evidence="1">
    <location>
        <begin position="396"/>
        <end position="427"/>
    </location>
</feature>
<dbReference type="EMBL" id="CAJOBJ010004118">
    <property type="protein sequence ID" value="CAF3989625.1"/>
    <property type="molecule type" value="Genomic_DNA"/>
</dbReference>
<dbReference type="Proteomes" id="UP000676336">
    <property type="component" value="Unassembled WGS sequence"/>
</dbReference>
<protein>
    <submittedName>
        <fullName evidence="3">Uncharacterized protein</fullName>
    </submittedName>
</protein>
<gene>
    <name evidence="7" type="ORF">BYL167_LOCUS3788</name>
    <name evidence="2" type="ORF">CJN711_LOCUS955</name>
    <name evidence="9" type="ORF">GIL414_LOCUS11136</name>
    <name evidence="3" type="ORF">KQP761_LOCUS8999</name>
    <name evidence="5" type="ORF">MBJ925_LOCUS16194</name>
    <name evidence="6" type="ORF">SMN809_LOCUS1972</name>
    <name evidence="8" type="ORF">UXM345_LOCUS13618</name>
    <name evidence="4" type="ORF">XDN619_LOCUS505</name>
</gene>
<dbReference type="Proteomes" id="UP000663842">
    <property type="component" value="Unassembled WGS sequence"/>
</dbReference>
<evidence type="ECO:0000313" key="6">
    <source>
        <dbReference type="EMBL" id="CAF3815385.1"/>
    </source>
</evidence>
<evidence type="ECO:0000313" key="7">
    <source>
        <dbReference type="EMBL" id="CAF3815563.1"/>
    </source>
</evidence>
<feature type="region of interest" description="Disordered" evidence="1">
    <location>
        <begin position="572"/>
        <end position="610"/>
    </location>
</feature>
<dbReference type="Proteomes" id="UP000681967">
    <property type="component" value="Unassembled WGS sequence"/>
</dbReference>
<dbReference type="Proteomes" id="UP000663834">
    <property type="component" value="Unassembled WGS sequence"/>
</dbReference>
<dbReference type="OrthoDB" id="10025956at2759"/>
<dbReference type="EMBL" id="CAJNRG010000025">
    <property type="protein sequence ID" value="CAF1943462.1"/>
    <property type="molecule type" value="Genomic_DNA"/>
</dbReference>
<dbReference type="EMBL" id="CAJOBH010000758">
    <property type="protein sequence ID" value="CAF3815563.1"/>
    <property type="molecule type" value="Genomic_DNA"/>
</dbReference>
<feature type="compositionally biased region" description="Polar residues" evidence="1">
    <location>
        <begin position="599"/>
        <end position="610"/>
    </location>
</feature>